<evidence type="ECO:0000256" key="1">
    <source>
        <dbReference type="ARBA" id="ARBA00004162"/>
    </source>
</evidence>
<dbReference type="EMBL" id="CP116509">
    <property type="protein sequence ID" value="WCG23721.1"/>
    <property type="molecule type" value="Genomic_DNA"/>
</dbReference>
<dbReference type="SUPFAM" id="SSF56519">
    <property type="entry name" value="Penicillin binding protein dimerisation domain"/>
    <property type="match status" value="1"/>
</dbReference>
<dbReference type="Pfam" id="PF00905">
    <property type="entry name" value="Transpeptidase"/>
    <property type="match status" value="1"/>
</dbReference>
<dbReference type="Gene3D" id="3.90.1310.10">
    <property type="entry name" value="Penicillin-binding protein 2a (Domain 2)"/>
    <property type="match status" value="1"/>
</dbReference>
<sequence length="663" mass="72639">MNKKIMITGVGVVALVVVTGSGYFFYQQHDKKLQSQAVNQFISGFETKDFETLGKSLREESVEKQGLTKETAIEKYDAIFNGLNITNIISSNTKVEDKSFSVTFNMTTPFGELKNQAYSGKLVKESGTYKIDWNYSLIFPEMKKDDKVYMNTDDPTRGDIIDINKMPLATKHEYPQYGMIPMELGTGEEKANNIQAISKAFDMEESDIEGLLEQSWVNDESFVPIKTVDFNADQSPYEGLTGVISKAVTKRYYPLGEAAAQLIGYTGSVTAEDIEGDSELSGFSDTGKTGLEAQLDKKLRGKAGGKIEIVSKEEEVRKVLVEQKREDGETIRLNIDSSLQKEAFVALNNLAGSTVVTDPSTGALKAVVSSPSYDPNKFILGISQKDYDAYGNNKLNPFLARFATGYAPGSTFKTLTAAIGIDAGITSPEKTHEINGLKWQKDGSWGDYFVTRVSDAVSNVNMNDALIYSDNIYFAMEALEIGQEKYLAGLEKFPFGEKMSVNIPMVGAQISNDDIESEILLGDTAYGQGQLLINPIQQAVMYSVLPNKGRVQYPQLIVGKEAKQEDKIISENAANLVTQALIQTVENPNGTAHVLATGNNNIAAKTGTAEIKEKQDTKGQENSFLLAYDANDGKYLVVSMIEDAKDTSAVRQNQALVQGLANQ</sequence>
<dbReference type="GO" id="GO:0071555">
    <property type="term" value="P:cell wall organization"/>
    <property type="evidence" value="ECO:0007669"/>
    <property type="project" value="TreeGrafter"/>
</dbReference>
<evidence type="ECO:0000259" key="7">
    <source>
        <dbReference type="Pfam" id="PF05223"/>
    </source>
</evidence>
<dbReference type="InterPro" id="IPR001460">
    <property type="entry name" value="PCN-bd_Tpept"/>
</dbReference>
<keyword evidence="8" id="KW-0614">Plasmid</keyword>
<feature type="domain" description="Penicillin-binding protein transpeptidase" evidence="5">
    <location>
        <begin position="352"/>
        <end position="652"/>
    </location>
</feature>
<gene>
    <name evidence="8" type="ORF">PML95_10270</name>
</gene>
<dbReference type="InterPro" id="IPR032710">
    <property type="entry name" value="NTF2-like_dom_sf"/>
</dbReference>
<geneLocation type="plasmid" evidence="8 9">
    <name>pK204-1-B</name>
</geneLocation>
<dbReference type="PANTHER" id="PTHR30627">
    <property type="entry name" value="PEPTIDOGLYCAN D,D-TRANSPEPTIDASE"/>
    <property type="match status" value="1"/>
</dbReference>
<name>A0AAF0BJ82_9ENTE</name>
<comment type="subcellular location">
    <subcellularLocation>
        <location evidence="1">Cell membrane</location>
        <topology evidence="1">Single-pass membrane protein</topology>
    </subcellularLocation>
</comment>
<evidence type="ECO:0000313" key="9">
    <source>
        <dbReference type="Proteomes" id="UP001179600"/>
    </source>
</evidence>
<organism evidence="8 9">
    <name type="scientific">Vagococcus lutrae</name>
    <dbReference type="NCBI Taxonomy" id="81947"/>
    <lineage>
        <taxon>Bacteria</taxon>
        <taxon>Bacillati</taxon>
        <taxon>Bacillota</taxon>
        <taxon>Bacilli</taxon>
        <taxon>Lactobacillales</taxon>
        <taxon>Enterococcaceae</taxon>
        <taxon>Vagococcus</taxon>
    </lineage>
</organism>
<dbReference type="GeneID" id="72386099"/>
<dbReference type="GO" id="GO:0071972">
    <property type="term" value="F:peptidoglycan L,D-transpeptidase activity"/>
    <property type="evidence" value="ECO:0007669"/>
    <property type="project" value="TreeGrafter"/>
</dbReference>
<dbReference type="AlphaFoldDB" id="A0AAF0BJ82"/>
<evidence type="ECO:0000256" key="3">
    <source>
        <dbReference type="ARBA" id="ARBA00023136"/>
    </source>
</evidence>
<dbReference type="Gene3D" id="3.40.710.10">
    <property type="entry name" value="DD-peptidase/beta-lactamase superfamily"/>
    <property type="match status" value="1"/>
</dbReference>
<dbReference type="RefSeq" id="WP_231450809.1">
    <property type="nucleotide sequence ID" value="NZ_CP097018.1"/>
</dbReference>
<reference evidence="8" key="1">
    <citation type="submission" date="2023-01" db="EMBL/GenBank/DDBJ databases">
        <title>Oxazolidinone resistance genes in florfenicol resistant enterococci from beef cattle and veal calves at slaughter.</title>
        <authorList>
            <person name="Biggel M."/>
        </authorList>
    </citation>
    <scope>NUCLEOTIDE SEQUENCE</scope>
    <source>
        <strain evidence="8">K204-1</strain>
        <plasmid evidence="8">pK204-1-B</plasmid>
    </source>
</reference>
<dbReference type="InterPro" id="IPR036138">
    <property type="entry name" value="PBP_dimer_sf"/>
</dbReference>
<dbReference type="SUPFAM" id="SSF54427">
    <property type="entry name" value="NTF2-like"/>
    <property type="match status" value="1"/>
</dbReference>
<evidence type="ECO:0000256" key="2">
    <source>
        <dbReference type="ARBA" id="ARBA00007171"/>
    </source>
</evidence>
<dbReference type="InterPro" id="IPR007887">
    <property type="entry name" value="MecA_N"/>
</dbReference>
<evidence type="ECO:0000256" key="4">
    <source>
        <dbReference type="SAM" id="Phobius"/>
    </source>
</evidence>
<dbReference type="GO" id="GO:0005886">
    <property type="term" value="C:plasma membrane"/>
    <property type="evidence" value="ECO:0007669"/>
    <property type="project" value="UniProtKB-SubCell"/>
</dbReference>
<evidence type="ECO:0000259" key="6">
    <source>
        <dbReference type="Pfam" id="PF03717"/>
    </source>
</evidence>
<feature type="transmembrane region" description="Helical" evidence="4">
    <location>
        <begin position="7"/>
        <end position="26"/>
    </location>
</feature>
<dbReference type="Pfam" id="PF05223">
    <property type="entry name" value="MecA_N"/>
    <property type="match status" value="1"/>
</dbReference>
<dbReference type="InterPro" id="IPR005311">
    <property type="entry name" value="PBP_dimer"/>
</dbReference>
<dbReference type="Pfam" id="PF03717">
    <property type="entry name" value="PBP_dimer"/>
    <property type="match status" value="1"/>
</dbReference>
<evidence type="ECO:0000313" key="8">
    <source>
        <dbReference type="EMBL" id="WCG23721.1"/>
    </source>
</evidence>
<feature type="domain" description="Penicillin-binding protein dimerisation" evidence="6">
    <location>
        <begin position="154"/>
        <end position="316"/>
    </location>
</feature>
<dbReference type="InterPro" id="IPR050515">
    <property type="entry name" value="Beta-lactam/transpept"/>
</dbReference>
<keyword evidence="3 4" id="KW-0472">Membrane</keyword>
<evidence type="ECO:0000259" key="5">
    <source>
        <dbReference type="Pfam" id="PF00905"/>
    </source>
</evidence>
<protein>
    <submittedName>
        <fullName evidence="8">Penicillin-binding transpeptidase domain-containing protein</fullName>
    </submittedName>
</protein>
<dbReference type="PANTHER" id="PTHR30627:SF25">
    <property type="entry name" value="PENICILLIN-BINDING PROTEIN 3"/>
    <property type="match status" value="1"/>
</dbReference>
<keyword evidence="4" id="KW-1133">Transmembrane helix</keyword>
<dbReference type="Gene3D" id="3.30.1390.30">
    <property type="entry name" value="Penicillin-binding protein 2a, domain 3"/>
    <property type="match status" value="1"/>
</dbReference>
<dbReference type="InterPro" id="IPR012338">
    <property type="entry name" value="Beta-lactam/transpept-like"/>
</dbReference>
<keyword evidence="4" id="KW-0812">Transmembrane</keyword>
<dbReference type="GO" id="GO:0046677">
    <property type="term" value="P:response to antibiotic"/>
    <property type="evidence" value="ECO:0007669"/>
    <property type="project" value="InterPro"/>
</dbReference>
<dbReference type="SUPFAM" id="SSF56601">
    <property type="entry name" value="beta-lactamase/transpeptidase-like"/>
    <property type="match status" value="1"/>
</dbReference>
<accession>A0AAF0BJ82</accession>
<dbReference type="GO" id="GO:0008658">
    <property type="term" value="F:penicillin binding"/>
    <property type="evidence" value="ECO:0007669"/>
    <property type="project" value="InterPro"/>
</dbReference>
<proteinExistence type="inferred from homology"/>
<dbReference type="Proteomes" id="UP001179600">
    <property type="component" value="Plasmid pK204-1-B"/>
</dbReference>
<dbReference type="Gene3D" id="3.10.450.100">
    <property type="entry name" value="NTF2-like, domain 1"/>
    <property type="match status" value="1"/>
</dbReference>
<feature type="domain" description="NTF2-like N-terminal transpeptidase" evidence="7">
    <location>
        <begin position="36"/>
        <end position="146"/>
    </location>
</feature>
<comment type="similarity">
    <text evidence="2">Belongs to the transpeptidase family.</text>
</comment>